<dbReference type="EMBL" id="CAJNOU010000645">
    <property type="protein sequence ID" value="CAF1055261.1"/>
    <property type="molecule type" value="Genomic_DNA"/>
</dbReference>
<reference evidence="11" key="1">
    <citation type="submission" date="2021-02" db="EMBL/GenBank/DDBJ databases">
        <authorList>
            <person name="Nowell W R."/>
        </authorList>
    </citation>
    <scope>NUCLEOTIDE SEQUENCE</scope>
</reference>
<feature type="transmembrane region" description="Helical" evidence="9">
    <location>
        <begin position="1138"/>
        <end position="1161"/>
    </location>
</feature>
<dbReference type="Gene3D" id="3.40.50.300">
    <property type="entry name" value="P-loop containing nucleotide triphosphate hydrolases"/>
    <property type="match status" value="3"/>
</dbReference>
<dbReference type="Pfam" id="PF12698">
    <property type="entry name" value="ABC2_membrane_3"/>
    <property type="match status" value="1"/>
</dbReference>
<dbReference type="InterPro" id="IPR017871">
    <property type="entry name" value="ABC_transporter-like_CS"/>
</dbReference>
<evidence type="ECO:0000256" key="1">
    <source>
        <dbReference type="ARBA" id="ARBA00004141"/>
    </source>
</evidence>
<dbReference type="Pfam" id="PF23321">
    <property type="entry name" value="R1_ABCA1"/>
    <property type="match status" value="1"/>
</dbReference>
<evidence type="ECO:0000313" key="12">
    <source>
        <dbReference type="Proteomes" id="UP000663889"/>
    </source>
</evidence>
<evidence type="ECO:0000256" key="7">
    <source>
        <dbReference type="ARBA" id="ARBA00022989"/>
    </source>
</evidence>
<dbReference type="InterPro" id="IPR003439">
    <property type="entry name" value="ABC_transporter-like_ATP-bd"/>
</dbReference>
<evidence type="ECO:0000256" key="3">
    <source>
        <dbReference type="ARBA" id="ARBA00022448"/>
    </source>
</evidence>
<keyword evidence="8 9" id="KW-0472">Membrane</keyword>
<feature type="transmembrane region" description="Helical" evidence="9">
    <location>
        <begin position="1237"/>
        <end position="1258"/>
    </location>
</feature>
<comment type="caution">
    <text evidence="11">The sequence shown here is derived from an EMBL/GenBank/DDBJ whole genome shotgun (WGS) entry which is preliminary data.</text>
</comment>
<comment type="subcellular location">
    <subcellularLocation>
        <location evidence="1">Membrane</location>
        <topology evidence="1">Multi-pass membrane protein</topology>
    </subcellularLocation>
</comment>
<dbReference type="SMART" id="SM00382">
    <property type="entry name" value="AAA"/>
    <property type="match status" value="2"/>
</dbReference>
<proteinExistence type="inferred from homology"/>
<dbReference type="GO" id="GO:0140359">
    <property type="term" value="F:ABC-type transporter activity"/>
    <property type="evidence" value="ECO:0007669"/>
    <property type="project" value="InterPro"/>
</dbReference>
<feature type="transmembrane region" description="Helical" evidence="9">
    <location>
        <begin position="1060"/>
        <end position="1085"/>
    </location>
</feature>
<keyword evidence="4 9" id="KW-0812">Transmembrane</keyword>
<comment type="similarity">
    <text evidence="2">Belongs to the ABC transporter superfamily. ABCA family.</text>
</comment>
<dbReference type="InterPro" id="IPR013525">
    <property type="entry name" value="ABC2_TM"/>
</dbReference>
<accession>A0A814KPH7</accession>
<name>A0A814KPH7_9BILA</name>
<dbReference type="InterPro" id="IPR027417">
    <property type="entry name" value="P-loop_NTPase"/>
</dbReference>
<dbReference type="Pfam" id="PF00005">
    <property type="entry name" value="ABC_tran"/>
    <property type="match status" value="3"/>
</dbReference>
<feature type="transmembrane region" description="Helical" evidence="9">
    <location>
        <begin position="178"/>
        <end position="201"/>
    </location>
</feature>
<keyword evidence="3" id="KW-0813">Transport</keyword>
<dbReference type="PROSITE" id="PS00211">
    <property type="entry name" value="ABC_TRANSPORTER_1"/>
    <property type="match status" value="1"/>
</dbReference>
<dbReference type="GO" id="GO:0005319">
    <property type="term" value="F:lipid transporter activity"/>
    <property type="evidence" value="ECO:0007669"/>
    <property type="project" value="TreeGrafter"/>
</dbReference>
<evidence type="ECO:0000313" key="11">
    <source>
        <dbReference type="EMBL" id="CAF1055261.1"/>
    </source>
</evidence>
<feature type="transmembrane region" description="Helical" evidence="9">
    <location>
        <begin position="322"/>
        <end position="341"/>
    </location>
</feature>
<keyword evidence="5" id="KW-0547">Nucleotide-binding</keyword>
<dbReference type="InterPro" id="IPR056264">
    <property type="entry name" value="R2_ABCA1-4-like"/>
</dbReference>
<dbReference type="CDD" id="cd03263">
    <property type="entry name" value="ABC_subfamily_A"/>
    <property type="match status" value="2"/>
</dbReference>
<evidence type="ECO:0000259" key="10">
    <source>
        <dbReference type="PROSITE" id="PS50893"/>
    </source>
</evidence>
<evidence type="ECO:0000256" key="8">
    <source>
        <dbReference type="ARBA" id="ARBA00023136"/>
    </source>
</evidence>
<dbReference type="PANTHER" id="PTHR19229">
    <property type="entry name" value="ATP-BINDING CASSETTE TRANSPORTER SUBFAMILY A ABCA"/>
    <property type="match status" value="1"/>
</dbReference>
<dbReference type="InterPro" id="IPR003593">
    <property type="entry name" value="AAA+_ATPase"/>
</dbReference>
<feature type="domain" description="ABC transporter" evidence="10">
    <location>
        <begin position="1410"/>
        <end position="1643"/>
    </location>
</feature>
<keyword evidence="6" id="KW-0067">ATP-binding</keyword>
<dbReference type="SUPFAM" id="SSF52540">
    <property type="entry name" value="P-loop containing nucleoside triphosphate hydrolases"/>
    <property type="match status" value="3"/>
</dbReference>
<feature type="transmembrane region" description="Helical" evidence="9">
    <location>
        <begin position="222"/>
        <end position="248"/>
    </location>
</feature>
<dbReference type="FunFam" id="3.40.50.300:FF:000335">
    <property type="entry name" value="ATP binding cassette subfamily A member 5"/>
    <property type="match status" value="1"/>
</dbReference>
<keyword evidence="7 9" id="KW-1133">Transmembrane helix</keyword>
<feature type="transmembrane region" description="Helical" evidence="9">
    <location>
        <begin position="297"/>
        <end position="316"/>
    </location>
</feature>
<dbReference type="Proteomes" id="UP000663889">
    <property type="component" value="Unassembled WGS sequence"/>
</dbReference>
<gene>
    <name evidence="11" type="ORF">SEV965_LOCUS13555</name>
</gene>
<dbReference type="PROSITE" id="PS50893">
    <property type="entry name" value="ABC_TRANSPORTER_2"/>
    <property type="match status" value="2"/>
</dbReference>
<feature type="transmembrane region" description="Helical" evidence="9">
    <location>
        <begin position="362"/>
        <end position="389"/>
    </location>
</feature>
<dbReference type="PANTHER" id="PTHR19229:SF250">
    <property type="entry name" value="ABC TRANSPORTER DOMAIN-CONTAINING PROTEIN-RELATED"/>
    <property type="match status" value="1"/>
</dbReference>
<organism evidence="11 12">
    <name type="scientific">Rotaria sordida</name>
    <dbReference type="NCBI Taxonomy" id="392033"/>
    <lineage>
        <taxon>Eukaryota</taxon>
        <taxon>Metazoa</taxon>
        <taxon>Spiralia</taxon>
        <taxon>Gnathifera</taxon>
        <taxon>Rotifera</taxon>
        <taxon>Eurotatoria</taxon>
        <taxon>Bdelloidea</taxon>
        <taxon>Philodinida</taxon>
        <taxon>Philodinidae</taxon>
        <taxon>Rotaria</taxon>
    </lineage>
</organism>
<feature type="transmembrane region" description="Helical" evidence="9">
    <location>
        <begin position="1105"/>
        <end position="1126"/>
    </location>
</feature>
<evidence type="ECO:0000256" key="4">
    <source>
        <dbReference type="ARBA" id="ARBA00022692"/>
    </source>
</evidence>
<dbReference type="GO" id="GO:0016020">
    <property type="term" value="C:membrane"/>
    <property type="evidence" value="ECO:0007669"/>
    <property type="project" value="UniProtKB-SubCell"/>
</dbReference>
<dbReference type="InterPro" id="IPR026082">
    <property type="entry name" value="ABCA"/>
</dbReference>
<feature type="transmembrane region" description="Helical" evidence="9">
    <location>
        <begin position="1021"/>
        <end position="1039"/>
    </location>
</feature>
<dbReference type="GO" id="GO:0005524">
    <property type="term" value="F:ATP binding"/>
    <property type="evidence" value="ECO:0007669"/>
    <property type="project" value="UniProtKB-KW"/>
</dbReference>
<feature type="transmembrane region" description="Helical" evidence="9">
    <location>
        <begin position="936"/>
        <end position="953"/>
    </location>
</feature>
<evidence type="ECO:0000256" key="9">
    <source>
        <dbReference type="SAM" id="Phobius"/>
    </source>
</evidence>
<feature type="transmembrane region" description="Helical" evidence="9">
    <location>
        <begin position="268"/>
        <end position="290"/>
    </location>
</feature>
<evidence type="ECO:0000256" key="2">
    <source>
        <dbReference type="ARBA" id="ARBA00008869"/>
    </source>
</evidence>
<dbReference type="GO" id="GO:0016887">
    <property type="term" value="F:ATP hydrolysis activity"/>
    <property type="evidence" value="ECO:0007669"/>
    <property type="project" value="InterPro"/>
</dbReference>
<feature type="domain" description="ABC transporter" evidence="10">
    <location>
        <begin position="458"/>
        <end position="688"/>
    </location>
</feature>
<feature type="transmembrane region" description="Helical" evidence="9">
    <location>
        <begin position="823"/>
        <end position="844"/>
    </location>
</feature>
<protein>
    <recommendedName>
        <fullName evidence="10">ABC transporter domain-containing protein</fullName>
    </recommendedName>
</protein>
<evidence type="ECO:0000256" key="6">
    <source>
        <dbReference type="ARBA" id="ARBA00022840"/>
    </source>
</evidence>
<evidence type="ECO:0000256" key="5">
    <source>
        <dbReference type="ARBA" id="ARBA00022741"/>
    </source>
</evidence>
<sequence length="1749" mass="200561">MLFSELQANITYYYPANPCTTAIITNTITQLSTRWPAFPTTVQSLSNPNISSLSNITQTTIYAFISFTNLDSCTNSSTMPDTIVYTLRMQENGSYYYRAQSIKIDPNIYRWKRSPEDFCQDTSTTTLYTSQFLGIQYFIDLSIIQYSTNISQNPSSIFMNHFGCPEYYYDSFQSEFGFFIPILFSLTYMMTFMLNVGYIVDERQNKAKEYLRIFGLRTWINNLVWVTRSMCIYIVLSSILTGFSVLVLPSSNTTSTSVSKAVFNYAHWTLIWTILFIYSIQLSTFSVFFGQFFSRPLLAKFLAFTIWILTFIDFYIGAPVAIRYLMCLFPNTGLLFCLEVIQQYERKSVDMATFRDLYSNIFTYPLYIGICLLLMIVYSIIYMILAVYIERVNPGQFGISQPFYYPCFRKKTKTSSTVPISYSSEDNWLSMKRKNTKTHEQNHWIEMDSNINKISPLIRIEHLTKEFGKLTAVSDFSFDFYKGEVCALLGHNGAGKTTITFILVGMMKATSGCVIIQGLDHRIYIQQTRKMIGFCPQYDILYDKLSVQEHLELFAQIRHLDPTTINKLIDTILDLTGLVNDRRTLSKDLSGGMKRRLSIGISLIGDPKVLILDEPTSGIDPYNRRLIWTIIQKMKGAGKCVILTTHFLEEADILSDRIAIMSHGQLQASGTPDFLKKQTEYEYRLFIDKQDMCNTDNVAQFIRQRIQTVVLERETSSELVFGIKRGATQHIGQLIRGLDEQCQQLAINGYGLSMTTIEEVFLRLIQEEQAKTKYHTHDRRGNRHDLAKNMFSVHYNHISGIRLFCTQVWTMFLKQSILTRRQISFLVGFFLIPIFLEILTVAILPKPKTIQTSMLQNERVRDAQVQLYPSIYNPHTIITYSNNNDNNVQSHLLTYLTNTNATIKQLSTNTIVNEVISQWNESEDIFINRYQIGFGLFYNLTSTNLPLIFNVYFSTVNYHTMATSLSIATTSLFQFYANSSSKKIITTNQPILISEEQLSEEDRFFEMIYCFDTLPLSLFNFINSILAAVFIGMLSSNIIRERLTHSKDLQLLTRLSKFTYWFSTALYDFSICLILCTILTIIIKISAVYRVNSGAEVQIYVPDQYIGYFFLMFVLYSLASLPYIYVYSFIPSTELIGFIIYFIVNVLICFLDVVLGFIGVFSGSQKLPDGSLVNRTGTIMTNIRWVLSVIFPTVNLKHALFNIRLRSSDSCIAAVNSVMGTNYSSNEPWMSLNEPGLGIQFLIFIGQMIFWWFIIVFIEKLWKIYLKKMQYYFKRHKQTVTTAIEWNDTELDEDVRNERQLILNQSQLTKSAVVIVRDLVQEFKKRKEKSVEKRIHRAVDHLNFFVSPSSCFGLLGANGAGKTTTFRMFINDIQPTSGEVIINQMELDEDVRNERQLILNRSQLTKSAVVIVRDLVQEFKKRKEKSVEKRIHRAVDHLNFFVSPSSCFGLLGANGAGKTTTFRMLINDIQPTSGEVIINQMKSKSEIGYCPQFDWLVDHLNVRETLTLFARLKGLTSVDINDICMGMIQCFGLDKHEKQEIQKLSGGNKRKLSAALAFMANPTLIFLDEPTTGLDAAAKRKVWNVVRAARDAGLTIIMTSHSMEECEALCTKISIMKSGQFVCLGTLQHLKNRFGNGYAVQVKLSIDKVNQLKHELELTFSGINIEDEHNGILYCHVPLSMSKDGVQSTRHPYNLAYVFELFNKKKEQNEIESFSLTQTTLEQIFLSLTGHEDENDAILSNLAANENSA</sequence>
<dbReference type="FunFam" id="3.40.50.300:FF:002275">
    <property type="entry name" value="ATP-binding cassette, subfamily A (ABC1), member 16"/>
    <property type="match status" value="1"/>
</dbReference>